<evidence type="ECO:0000256" key="3">
    <source>
        <dbReference type="ARBA" id="ARBA00022478"/>
    </source>
</evidence>
<keyword evidence="13" id="KW-1185">Reference proteome</keyword>
<dbReference type="Proteomes" id="UP001626550">
    <property type="component" value="Unassembled WGS sequence"/>
</dbReference>
<dbReference type="PANTHER" id="PTHR11239">
    <property type="entry name" value="DNA-DIRECTED RNA POLYMERASE"/>
    <property type="match status" value="1"/>
</dbReference>
<evidence type="ECO:0000256" key="5">
    <source>
        <dbReference type="ARBA" id="ARBA00022771"/>
    </source>
</evidence>
<dbReference type="Pfam" id="PF01096">
    <property type="entry name" value="Zn_ribbon_TFIIS"/>
    <property type="match status" value="1"/>
</dbReference>
<evidence type="ECO:0000313" key="12">
    <source>
        <dbReference type="EMBL" id="KAL3310626.1"/>
    </source>
</evidence>
<dbReference type="InterPro" id="IPR034004">
    <property type="entry name" value="Zn_ribbon_RPA12_C"/>
</dbReference>
<evidence type="ECO:0000256" key="2">
    <source>
        <dbReference type="ARBA" id="ARBA00018784"/>
    </source>
</evidence>
<evidence type="ECO:0000313" key="13">
    <source>
        <dbReference type="Proteomes" id="UP001626550"/>
    </source>
</evidence>
<sequence length="168" mass="19410">MTHIDEPDLFRVTDPPRGLDRSHRYFCFVCGTLLPYRLEIDDSIKCAKCGKNTYMNWFKMMKVEFTDGSLECSVDCPMESMKFYPKMLKKAKKILSAERAIKEADTDFEMNDPFKNAVDNDGPTVRKDCPYCGNDRMTYVTLQTRSADEGQTVIYTCTICKKKEVENT</sequence>
<reference evidence="12 13" key="1">
    <citation type="submission" date="2024-11" db="EMBL/GenBank/DDBJ databases">
        <title>Adaptive evolution of stress response genes in parasites aligns with host niche diversity.</title>
        <authorList>
            <person name="Hahn C."/>
            <person name="Resl P."/>
        </authorList>
    </citation>
    <scope>NUCLEOTIDE SEQUENCE [LARGE SCALE GENOMIC DNA]</scope>
    <source>
        <strain evidence="12">EGGRZ-B1_66</strain>
        <tissue evidence="12">Body</tissue>
    </source>
</reference>
<keyword evidence="3 12" id="KW-0240">DNA-directed RNA polymerase</keyword>
<dbReference type="SMART" id="SM00440">
    <property type="entry name" value="ZnF_C2C2"/>
    <property type="match status" value="1"/>
</dbReference>
<evidence type="ECO:0000256" key="4">
    <source>
        <dbReference type="ARBA" id="ARBA00022723"/>
    </source>
</evidence>
<dbReference type="PANTHER" id="PTHR11239:SF14">
    <property type="entry name" value="DNA-DIRECTED RNA POLYMERASE I SUBUNIT RPA12"/>
    <property type="match status" value="1"/>
</dbReference>
<keyword evidence="7" id="KW-0539">Nucleus</keyword>
<dbReference type="GO" id="GO:0008270">
    <property type="term" value="F:zinc ion binding"/>
    <property type="evidence" value="ECO:0007669"/>
    <property type="project" value="UniProtKB-KW"/>
</dbReference>
<comment type="caution">
    <text evidence="12">The sequence shown here is derived from an EMBL/GenBank/DDBJ whole genome shotgun (WGS) entry which is preliminary data.</text>
</comment>
<evidence type="ECO:0000256" key="7">
    <source>
        <dbReference type="ARBA" id="ARBA00023242"/>
    </source>
</evidence>
<dbReference type="CDD" id="cd10507">
    <property type="entry name" value="Zn-ribbon_RPA12"/>
    <property type="match status" value="1"/>
</dbReference>
<evidence type="ECO:0000256" key="8">
    <source>
        <dbReference type="ARBA" id="ARBA00031781"/>
    </source>
</evidence>
<dbReference type="AlphaFoldDB" id="A0ABD2PXP9"/>
<dbReference type="InterPro" id="IPR012164">
    <property type="entry name" value="Rpa12/Rpb9/Rpc10/TFS"/>
</dbReference>
<keyword evidence="3 12" id="KW-0804">Transcription</keyword>
<evidence type="ECO:0000256" key="9">
    <source>
        <dbReference type="ARBA" id="ARBA00044497"/>
    </source>
</evidence>
<dbReference type="Gene3D" id="2.20.25.10">
    <property type="match status" value="1"/>
</dbReference>
<keyword evidence="6" id="KW-0862">Zinc</keyword>
<feature type="domain" description="TFIIS-type" evidence="11">
    <location>
        <begin position="125"/>
        <end position="165"/>
    </location>
</feature>
<dbReference type="PROSITE" id="PS00466">
    <property type="entry name" value="ZF_TFIIS_1"/>
    <property type="match status" value="1"/>
</dbReference>
<dbReference type="PROSITE" id="PS51133">
    <property type="entry name" value="ZF_TFIIS_2"/>
    <property type="match status" value="1"/>
</dbReference>
<dbReference type="InterPro" id="IPR001222">
    <property type="entry name" value="Znf_TFIIS"/>
</dbReference>
<organism evidence="12 13">
    <name type="scientific">Cichlidogyrus casuarinus</name>
    <dbReference type="NCBI Taxonomy" id="1844966"/>
    <lineage>
        <taxon>Eukaryota</taxon>
        <taxon>Metazoa</taxon>
        <taxon>Spiralia</taxon>
        <taxon>Lophotrochozoa</taxon>
        <taxon>Platyhelminthes</taxon>
        <taxon>Monogenea</taxon>
        <taxon>Monopisthocotylea</taxon>
        <taxon>Dactylogyridea</taxon>
        <taxon>Ancyrocephalidae</taxon>
        <taxon>Cichlidogyrus</taxon>
    </lineage>
</organism>
<dbReference type="GO" id="GO:0000428">
    <property type="term" value="C:DNA-directed RNA polymerase complex"/>
    <property type="evidence" value="ECO:0007669"/>
    <property type="project" value="UniProtKB-KW"/>
</dbReference>
<accession>A0ABD2PXP9</accession>
<dbReference type="EMBL" id="JBJKFK010002788">
    <property type="protein sequence ID" value="KAL3310626.1"/>
    <property type="molecule type" value="Genomic_DNA"/>
</dbReference>
<evidence type="ECO:0000259" key="11">
    <source>
        <dbReference type="PROSITE" id="PS51133"/>
    </source>
</evidence>
<comment type="function">
    <text evidence="9">Core component of RNA polymerase I (Pol I), a DNA-dependent RNA polymerase which synthesizes ribosomal RNA precursors using the four ribonucleoside triphosphates as substrates. Can mediate Pol I proofreading of the nascent RNA transcript. Anchors into the Pol I active site to monitor transcription fidelity and cleave mis-incorporated 5'-ribonucleotides.</text>
</comment>
<evidence type="ECO:0000256" key="6">
    <source>
        <dbReference type="ARBA" id="ARBA00022833"/>
    </source>
</evidence>
<evidence type="ECO:0000256" key="10">
    <source>
        <dbReference type="PROSITE-ProRule" id="PRU00472"/>
    </source>
</evidence>
<gene>
    <name evidence="12" type="primary">ZNRD1</name>
    <name evidence="12" type="ORF">Ciccas_010807</name>
</gene>
<proteinExistence type="predicted"/>
<keyword evidence="4" id="KW-0479">Metal-binding</keyword>
<protein>
    <recommendedName>
        <fullName evidence="2">DNA-directed RNA polymerase I subunit RPA12</fullName>
    </recommendedName>
    <alternativeName>
        <fullName evidence="8">DNA-directed RNA polymerase I subunit H</fullName>
    </alternativeName>
</protein>
<comment type="subcellular location">
    <subcellularLocation>
        <location evidence="1">Nucleus</location>
        <location evidence="1">Nucleolus</location>
    </subcellularLocation>
</comment>
<evidence type="ECO:0000256" key="1">
    <source>
        <dbReference type="ARBA" id="ARBA00004604"/>
    </source>
</evidence>
<name>A0ABD2PXP9_9PLAT</name>
<dbReference type="SUPFAM" id="SSF57783">
    <property type="entry name" value="Zinc beta-ribbon"/>
    <property type="match status" value="1"/>
</dbReference>
<dbReference type="GO" id="GO:0005730">
    <property type="term" value="C:nucleolus"/>
    <property type="evidence" value="ECO:0007669"/>
    <property type="project" value="UniProtKB-SubCell"/>
</dbReference>
<keyword evidence="5 10" id="KW-0863">Zinc-finger</keyword>